<organism evidence="3 4">
    <name type="scientific">Labilithrix luteola</name>
    <dbReference type="NCBI Taxonomy" id="1391654"/>
    <lineage>
        <taxon>Bacteria</taxon>
        <taxon>Pseudomonadati</taxon>
        <taxon>Myxococcota</taxon>
        <taxon>Polyangia</taxon>
        <taxon>Polyangiales</taxon>
        <taxon>Labilitrichaceae</taxon>
        <taxon>Labilithrix</taxon>
    </lineage>
</organism>
<feature type="signal peptide" evidence="2">
    <location>
        <begin position="1"/>
        <end position="20"/>
    </location>
</feature>
<dbReference type="CDD" id="cd00865">
    <property type="entry name" value="PEBP_bact_arch"/>
    <property type="match status" value="1"/>
</dbReference>
<dbReference type="Pfam" id="PF01161">
    <property type="entry name" value="PBP"/>
    <property type="match status" value="1"/>
</dbReference>
<name>A0A0K1PJA3_9BACT</name>
<dbReference type="PANTHER" id="PTHR30289">
    <property type="entry name" value="UNCHARACTERIZED PROTEIN YBCL-RELATED"/>
    <property type="match status" value="1"/>
</dbReference>
<dbReference type="SUPFAM" id="SSF49777">
    <property type="entry name" value="PEBP-like"/>
    <property type="match status" value="1"/>
</dbReference>
<dbReference type="NCBIfam" id="TIGR00481">
    <property type="entry name" value="YbhB/YbcL family Raf kinase inhibitor-like protein"/>
    <property type="match status" value="1"/>
</dbReference>
<sequence>MRRILGTLLVVSAVSVLIVACSSSDDGSTTESDADAGGAVRQDSGASINDAAQDTSTLQDATTDGRGTDDGETGAPPGTFTLRSTSFAQGASIPARHGCAGSAEKNVSPALAWENAPSGTQSYAVVMRDLFFGTSPDANNYHWVIYDIPADATSLPEAITPSASPPIPAGAKQTYWSFGPSYSYLGPCPPSGVHEYEFTVYAFPTPTLDVPANTTDPKVADAVIQTAKTASASLSGTYSK</sequence>
<dbReference type="PANTHER" id="PTHR30289:SF1">
    <property type="entry name" value="PEBP (PHOSPHATIDYLETHANOLAMINE-BINDING PROTEIN) FAMILY PROTEIN"/>
    <property type="match status" value="1"/>
</dbReference>
<evidence type="ECO:0000313" key="4">
    <source>
        <dbReference type="Proteomes" id="UP000064967"/>
    </source>
</evidence>
<keyword evidence="4" id="KW-1185">Reference proteome</keyword>
<evidence type="ECO:0000256" key="2">
    <source>
        <dbReference type="SAM" id="SignalP"/>
    </source>
</evidence>
<dbReference type="EMBL" id="CP012333">
    <property type="protein sequence ID" value="AKU93623.1"/>
    <property type="molecule type" value="Genomic_DNA"/>
</dbReference>
<feature type="region of interest" description="Disordered" evidence="1">
    <location>
        <begin position="23"/>
        <end position="83"/>
    </location>
</feature>
<dbReference type="Gene3D" id="3.90.280.10">
    <property type="entry name" value="PEBP-like"/>
    <property type="match status" value="1"/>
</dbReference>
<proteinExistence type="predicted"/>
<dbReference type="KEGG" id="llu:AKJ09_00287"/>
<dbReference type="PROSITE" id="PS51257">
    <property type="entry name" value="PROKAR_LIPOPROTEIN"/>
    <property type="match status" value="1"/>
</dbReference>
<feature type="chain" id="PRO_5005466114" description="Phospholipid-binding protein" evidence="2">
    <location>
        <begin position="21"/>
        <end position="240"/>
    </location>
</feature>
<evidence type="ECO:0000313" key="3">
    <source>
        <dbReference type="EMBL" id="AKU93623.1"/>
    </source>
</evidence>
<gene>
    <name evidence="3" type="ORF">AKJ09_00287</name>
</gene>
<evidence type="ECO:0008006" key="5">
    <source>
        <dbReference type="Google" id="ProtNLM"/>
    </source>
</evidence>
<dbReference type="OrthoDB" id="9797506at2"/>
<feature type="compositionally biased region" description="Polar residues" evidence="1">
    <location>
        <begin position="44"/>
        <end position="59"/>
    </location>
</feature>
<protein>
    <recommendedName>
        <fullName evidence="5">Phospholipid-binding protein</fullName>
    </recommendedName>
</protein>
<dbReference type="Proteomes" id="UP000064967">
    <property type="component" value="Chromosome"/>
</dbReference>
<evidence type="ECO:0000256" key="1">
    <source>
        <dbReference type="SAM" id="MobiDB-lite"/>
    </source>
</evidence>
<dbReference type="InterPro" id="IPR008914">
    <property type="entry name" value="PEBP"/>
</dbReference>
<dbReference type="InterPro" id="IPR005247">
    <property type="entry name" value="YbhB_YbcL/LppC-like"/>
</dbReference>
<accession>A0A0K1PJA3</accession>
<dbReference type="STRING" id="1391654.AKJ09_00287"/>
<dbReference type="AlphaFoldDB" id="A0A0K1PJA3"/>
<reference evidence="3 4" key="1">
    <citation type="submission" date="2015-08" db="EMBL/GenBank/DDBJ databases">
        <authorList>
            <person name="Babu N.S."/>
            <person name="Beckwith C.J."/>
            <person name="Beseler K.G."/>
            <person name="Brison A."/>
            <person name="Carone J.V."/>
            <person name="Caskin T.P."/>
            <person name="Diamond M."/>
            <person name="Durham M.E."/>
            <person name="Foxe J.M."/>
            <person name="Go M."/>
            <person name="Henderson B.A."/>
            <person name="Jones I.B."/>
            <person name="McGettigan J.A."/>
            <person name="Micheletti S.J."/>
            <person name="Nasrallah M.E."/>
            <person name="Ortiz D."/>
            <person name="Piller C.R."/>
            <person name="Privatt S.R."/>
            <person name="Schneider S.L."/>
            <person name="Sharp S."/>
            <person name="Smith T.C."/>
            <person name="Stanton J.D."/>
            <person name="Ullery H.E."/>
            <person name="Wilson R.J."/>
            <person name="Serrano M.G."/>
            <person name="Buck G."/>
            <person name="Lee V."/>
            <person name="Wang Y."/>
            <person name="Carvalho R."/>
            <person name="Voegtly L."/>
            <person name="Shi R."/>
            <person name="Duckworth R."/>
            <person name="Johnson A."/>
            <person name="Loviza R."/>
            <person name="Walstead R."/>
            <person name="Shah Z."/>
            <person name="Kiflezghi M."/>
            <person name="Wade K."/>
            <person name="Ball S.L."/>
            <person name="Bradley K.W."/>
            <person name="Asai D.J."/>
            <person name="Bowman C.A."/>
            <person name="Russell D.A."/>
            <person name="Pope W.H."/>
            <person name="Jacobs-Sera D."/>
            <person name="Hendrix R.W."/>
            <person name="Hatfull G.F."/>
        </authorList>
    </citation>
    <scope>NUCLEOTIDE SEQUENCE [LARGE SCALE GENOMIC DNA]</scope>
    <source>
        <strain evidence="3 4">DSM 27648</strain>
    </source>
</reference>
<dbReference type="InterPro" id="IPR036610">
    <property type="entry name" value="PEBP-like_sf"/>
</dbReference>
<keyword evidence="2" id="KW-0732">Signal</keyword>
<dbReference type="RefSeq" id="WP_146645350.1">
    <property type="nucleotide sequence ID" value="NZ_CP012333.1"/>
</dbReference>